<protein>
    <recommendedName>
        <fullName evidence="3">Saccharopine dehydrogenase NADP binding domain-containing protein</fullName>
    </recommendedName>
</protein>
<feature type="domain" description="Saccharopine dehydrogenase NADP binding" evidence="3">
    <location>
        <begin position="7"/>
        <end position="138"/>
    </location>
</feature>
<dbReference type="FunFam" id="3.40.50.720:FF:000178">
    <property type="entry name" value="Saccharopine dehydrogenase-like oxidoreductase"/>
    <property type="match status" value="1"/>
</dbReference>
<organism evidence="4 5">
    <name type="scientific">Pieris macdunnoughi</name>
    <dbReference type="NCBI Taxonomy" id="345717"/>
    <lineage>
        <taxon>Eukaryota</taxon>
        <taxon>Metazoa</taxon>
        <taxon>Ecdysozoa</taxon>
        <taxon>Arthropoda</taxon>
        <taxon>Hexapoda</taxon>
        <taxon>Insecta</taxon>
        <taxon>Pterygota</taxon>
        <taxon>Neoptera</taxon>
        <taxon>Endopterygota</taxon>
        <taxon>Lepidoptera</taxon>
        <taxon>Glossata</taxon>
        <taxon>Ditrysia</taxon>
        <taxon>Papilionoidea</taxon>
        <taxon>Pieridae</taxon>
        <taxon>Pierinae</taxon>
        <taxon>Pieris</taxon>
    </lineage>
</organism>
<dbReference type="Pfam" id="PF03435">
    <property type="entry name" value="Sacchrp_dh_NADP"/>
    <property type="match status" value="1"/>
</dbReference>
<name>A0A821V288_9NEOP</name>
<accession>A0A821V288</accession>
<dbReference type="PANTHER" id="PTHR12286:SF5">
    <property type="entry name" value="SACCHAROPINE DEHYDROGENASE-LIKE OXIDOREDUCTASE"/>
    <property type="match status" value="1"/>
</dbReference>
<evidence type="ECO:0000259" key="3">
    <source>
        <dbReference type="Pfam" id="PF03435"/>
    </source>
</evidence>
<feature type="transmembrane region" description="Helical" evidence="2">
    <location>
        <begin position="266"/>
        <end position="290"/>
    </location>
</feature>
<dbReference type="InterPro" id="IPR051276">
    <property type="entry name" value="Saccharopine_DH-like_oxidrdct"/>
</dbReference>
<dbReference type="EMBL" id="CAJOBZ010000036">
    <property type="protein sequence ID" value="CAF4899700.1"/>
    <property type="molecule type" value="Genomic_DNA"/>
</dbReference>
<dbReference type="SUPFAM" id="SSF51735">
    <property type="entry name" value="NAD(P)-binding Rossmann-fold domains"/>
    <property type="match status" value="1"/>
</dbReference>
<gene>
    <name evidence="4" type="ORF">PMACD_LOCUS11175</name>
</gene>
<reference evidence="4" key="1">
    <citation type="submission" date="2021-02" db="EMBL/GenBank/DDBJ databases">
        <authorList>
            <person name="Steward A R."/>
        </authorList>
    </citation>
    <scope>NUCLEOTIDE SEQUENCE</scope>
</reference>
<keyword evidence="2" id="KW-1133">Transmembrane helix</keyword>
<dbReference type="PANTHER" id="PTHR12286">
    <property type="entry name" value="SACCHAROPINE DEHYDROGENASE-LIKE OXIDOREDUCTASE"/>
    <property type="match status" value="1"/>
</dbReference>
<keyword evidence="2" id="KW-0472">Membrane</keyword>
<dbReference type="InterPro" id="IPR036291">
    <property type="entry name" value="NAD(P)-bd_dom_sf"/>
</dbReference>
<dbReference type="InterPro" id="IPR005097">
    <property type="entry name" value="Sacchrp_dh_NADP-bd"/>
</dbReference>
<comment type="caution">
    <text evidence="4">The sequence shown here is derived from an EMBL/GenBank/DDBJ whole genome shotgun (WGS) entry which is preliminary data.</text>
</comment>
<dbReference type="GO" id="GO:0005811">
    <property type="term" value="C:lipid droplet"/>
    <property type="evidence" value="ECO:0007669"/>
    <property type="project" value="TreeGrafter"/>
</dbReference>
<dbReference type="Gene3D" id="3.40.50.720">
    <property type="entry name" value="NAD(P)-binding Rossmann-like Domain"/>
    <property type="match status" value="1"/>
</dbReference>
<proteinExistence type="inferred from homology"/>
<evidence type="ECO:0000313" key="4">
    <source>
        <dbReference type="EMBL" id="CAF4899700.1"/>
    </source>
</evidence>
<dbReference type="Proteomes" id="UP000663880">
    <property type="component" value="Unassembled WGS sequence"/>
</dbReference>
<keyword evidence="5" id="KW-1185">Reference proteome</keyword>
<dbReference type="GO" id="GO:0009247">
    <property type="term" value="P:glycolipid biosynthetic process"/>
    <property type="evidence" value="ECO:0007669"/>
    <property type="project" value="TreeGrafter"/>
</dbReference>
<dbReference type="OrthoDB" id="10268090at2759"/>
<sequence>MSRLDLVIFGATGFTGKHVVMEMNRQLKRYPLSWGIAGRSQAKLEEVIKEAAQKTGSDVSASVIIADVNDEKSLKNMCSQAKVLVNCCGPYRHYGEAVVKAAIESKTHYVDIAAEPIFIESMYLKYNQAAREAGVYVISACGFDSIPTDLGVVFLENNFGGIVNSVESYITADVSKHLVGGAMVNYGTWESLIYGILDFNKLPDLMKKIYPEQMPEFNPELKARYPFHRRLTGRSLPLFGADAPIVYRTQRTLYERDGKRPIQNKTYIEFAGIWSAMAVAFFALIGYVLLKLRCLRNLFLNHPRVFTLGAITREGPSEEVMNSTIFSFVLFGEGWSEGTDITTPPNKKLVVKVSGVNPGYGATVVALLFSALTILTEKDKMPKEGGVLTTGIAFKDTNIIKHLHENNLKFEVINDTV</sequence>
<evidence type="ECO:0000313" key="5">
    <source>
        <dbReference type="Proteomes" id="UP000663880"/>
    </source>
</evidence>
<evidence type="ECO:0000256" key="2">
    <source>
        <dbReference type="SAM" id="Phobius"/>
    </source>
</evidence>
<feature type="transmembrane region" description="Helical" evidence="2">
    <location>
        <begin position="358"/>
        <end position="375"/>
    </location>
</feature>
<comment type="similarity">
    <text evidence="1">Belongs to the saccharopine dehydrogenase family.</text>
</comment>
<dbReference type="AlphaFoldDB" id="A0A821V288"/>
<evidence type="ECO:0000256" key="1">
    <source>
        <dbReference type="ARBA" id="ARBA00038048"/>
    </source>
</evidence>
<keyword evidence="2" id="KW-0812">Transmembrane</keyword>
<dbReference type="GO" id="GO:0005739">
    <property type="term" value="C:mitochondrion"/>
    <property type="evidence" value="ECO:0007669"/>
    <property type="project" value="TreeGrafter"/>
</dbReference>
<dbReference type="GO" id="GO:0005886">
    <property type="term" value="C:plasma membrane"/>
    <property type="evidence" value="ECO:0007669"/>
    <property type="project" value="TreeGrafter"/>
</dbReference>